<evidence type="ECO:0000259" key="1">
    <source>
        <dbReference type="Pfam" id="PF09423"/>
    </source>
</evidence>
<reference evidence="2 3" key="1">
    <citation type="submission" date="2015-12" db="EMBL/GenBank/DDBJ databases">
        <authorList>
            <person name="Shamseldin A."/>
            <person name="Moawad H."/>
            <person name="Abd El-Rahim W.M."/>
            <person name="Sadowsky M.J."/>
        </authorList>
    </citation>
    <scope>NUCLEOTIDE SEQUENCE [LARGE SCALE GENOMIC DNA]</scope>
    <source>
        <strain evidence="2 3">WF1</strain>
    </source>
</reference>
<dbReference type="InterPro" id="IPR052900">
    <property type="entry name" value="Phospholipid_Metab_Enz"/>
</dbReference>
<dbReference type="PANTHER" id="PTHR43606:SF2">
    <property type="entry name" value="ALKALINE PHOSPHATASE FAMILY PROTEIN (AFU_ORTHOLOGUE AFUA_5G03860)"/>
    <property type="match status" value="1"/>
</dbReference>
<dbReference type="CDD" id="cd07389">
    <property type="entry name" value="MPP_PhoD"/>
    <property type="match status" value="1"/>
</dbReference>
<dbReference type="PANTHER" id="PTHR43606">
    <property type="entry name" value="PHOSPHATASE, PUTATIVE (AFU_ORTHOLOGUE AFUA_6G08710)-RELATED"/>
    <property type="match status" value="1"/>
</dbReference>
<dbReference type="EMBL" id="LPUF01000001">
    <property type="protein sequence ID" value="OQK17693.1"/>
    <property type="molecule type" value="Genomic_DNA"/>
</dbReference>
<evidence type="ECO:0000313" key="3">
    <source>
        <dbReference type="Proteomes" id="UP000191980"/>
    </source>
</evidence>
<evidence type="ECO:0000313" key="2">
    <source>
        <dbReference type="EMBL" id="OQK17693.1"/>
    </source>
</evidence>
<feature type="domain" description="PhoD-like phosphatase metallophosphatase" evidence="1">
    <location>
        <begin position="205"/>
        <end position="458"/>
    </location>
</feature>
<dbReference type="RefSeq" id="WP_080522304.1">
    <property type="nucleotide sequence ID" value="NZ_LPUF01000001.1"/>
</dbReference>
<dbReference type="Pfam" id="PF09423">
    <property type="entry name" value="PhoD"/>
    <property type="match status" value="1"/>
</dbReference>
<name>A0A1V8M8H4_9GAMM</name>
<dbReference type="OrthoDB" id="9795624at2"/>
<protein>
    <recommendedName>
        <fullName evidence="1">PhoD-like phosphatase metallophosphatase domain-containing protein</fullName>
    </recommendedName>
</protein>
<organism evidence="2 3">
    <name type="scientific">Methyloprofundus sedimenti</name>
    <dbReference type="NCBI Taxonomy" id="1420851"/>
    <lineage>
        <taxon>Bacteria</taxon>
        <taxon>Pseudomonadati</taxon>
        <taxon>Pseudomonadota</taxon>
        <taxon>Gammaproteobacteria</taxon>
        <taxon>Methylococcales</taxon>
        <taxon>Methylococcaceae</taxon>
        <taxon>Methyloprofundus</taxon>
    </lineage>
</organism>
<comment type="caution">
    <text evidence="2">The sequence shown here is derived from an EMBL/GenBank/DDBJ whole genome shotgun (WGS) entry which is preliminary data.</text>
</comment>
<dbReference type="AlphaFoldDB" id="A0A1V8M8H4"/>
<dbReference type="SUPFAM" id="SSF56300">
    <property type="entry name" value="Metallo-dependent phosphatases"/>
    <property type="match status" value="1"/>
</dbReference>
<dbReference type="Gene3D" id="3.60.21.70">
    <property type="entry name" value="PhoD-like phosphatase"/>
    <property type="match status" value="1"/>
</dbReference>
<dbReference type="InterPro" id="IPR029052">
    <property type="entry name" value="Metallo-depent_PP-like"/>
</dbReference>
<dbReference type="InterPro" id="IPR018946">
    <property type="entry name" value="PhoD-like_MPP"/>
</dbReference>
<accession>A0A1V8M8H4</accession>
<dbReference type="Proteomes" id="UP000191980">
    <property type="component" value="Unassembled WGS sequence"/>
</dbReference>
<keyword evidence="3" id="KW-1185">Reference proteome</keyword>
<dbReference type="STRING" id="1420851.AU255_07455"/>
<sequence>MSSLRIPGLGPIVGHTADDCCRIWIRAGDPEDEKTDLSASRRTLGIITIIAINGKTVTDSPIYYFRLHREYDRTGTFLLGKESGIDSATDFQPLQADTKYTVRVATLTIDDPFPDDFMINDQELVSRLPDAKVWRDILLDDQQLEGVRSIAEFQTFPDANKLIDQYSFILGSCRFPGILWRTKHADRIFGPIARQVSKPSKKEPAPRFVLMVGDQIYADKLNRSVPVGRADTFEEFQERYQSAFSSLNMRELLRIVPQYMILDDHEIEDNWTQDRFVNGSKRQLFVLAMNAYMSYQWCHGPRTFGTRLYYTFECGGYPYFVLDTRTQRYLNTENKDLSENHMLGRPALGGEPNQLSRMLEWLLNQQNQRGNTPKFLVTSSVFAPNPIDAREKSSKCNKEESDSWPAYPTTKKVLLDYIVENNIQNVIFLSGDIHCSNVAQIIFSGTEEANNLRAFSITSSAFYWPFPFADGDPSNYVHDSTLENQQDTFDLANGVKMDYKADNFTQEDNFCRLDIDRNKQRLTVRAFDKEGNLIKEEMQSGKIKKIETKLKLAEW</sequence>
<dbReference type="InterPro" id="IPR038607">
    <property type="entry name" value="PhoD-like_sf"/>
</dbReference>
<proteinExistence type="predicted"/>
<gene>
    <name evidence="2" type="ORF">AU255_07455</name>
</gene>